<feature type="region of interest" description="Disordered" evidence="5">
    <location>
        <begin position="333"/>
        <end position="458"/>
    </location>
</feature>
<feature type="compositionally biased region" description="Basic and acidic residues" evidence="5">
    <location>
        <begin position="817"/>
        <end position="829"/>
    </location>
</feature>
<keyword evidence="8" id="KW-1185">Reference proteome</keyword>
<name>A0ABR1C5V0_NECAM</name>
<keyword evidence="4" id="KW-0175">Coiled coil</keyword>
<feature type="compositionally biased region" description="Basic residues" evidence="5">
    <location>
        <begin position="352"/>
        <end position="363"/>
    </location>
</feature>
<feature type="region of interest" description="Disordered" evidence="5">
    <location>
        <begin position="483"/>
        <end position="506"/>
    </location>
</feature>
<feature type="compositionally biased region" description="Acidic residues" evidence="5">
    <location>
        <begin position="407"/>
        <end position="417"/>
    </location>
</feature>
<evidence type="ECO:0000256" key="5">
    <source>
        <dbReference type="SAM" id="MobiDB-lite"/>
    </source>
</evidence>
<evidence type="ECO:0000256" key="3">
    <source>
        <dbReference type="ARBA" id="ARBA00022833"/>
    </source>
</evidence>
<dbReference type="PROSITE" id="PS00028">
    <property type="entry name" value="ZINC_FINGER_C2H2_1"/>
    <property type="match status" value="2"/>
</dbReference>
<dbReference type="PROSITE" id="PS50076">
    <property type="entry name" value="DNAJ_2"/>
    <property type="match status" value="1"/>
</dbReference>
<feature type="compositionally biased region" description="Polar residues" evidence="5">
    <location>
        <begin position="907"/>
        <end position="928"/>
    </location>
</feature>
<accession>A0ABR1C5V0</accession>
<dbReference type="CDD" id="cd06257">
    <property type="entry name" value="DnaJ"/>
    <property type="match status" value="1"/>
</dbReference>
<feature type="region of interest" description="Disordered" evidence="5">
    <location>
        <begin position="770"/>
        <end position="928"/>
    </location>
</feature>
<dbReference type="Pfam" id="PF12171">
    <property type="entry name" value="zf-C2H2_jaz"/>
    <property type="match status" value="1"/>
</dbReference>
<dbReference type="SMART" id="SM00355">
    <property type="entry name" value="ZnF_C2H2"/>
    <property type="match status" value="2"/>
</dbReference>
<feature type="compositionally biased region" description="Polar residues" evidence="5">
    <location>
        <begin position="883"/>
        <end position="893"/>
    </location>
</feature>
<evidence type="ECO:0000313" key="7">
    <source>
        <dbReference type="EMBL" id="KAK6732626.1"/>
    </source>
</evidence>
<dbReference type="InterPro" id="IPR036869">
    <property type="entry name" value="J_dom_sf"/>
</dbReference>
<gene>
    <name evidence="7" type="primary">Necator_chrII.g4574</name>
    <name evidence="7" type="ORF">RB195_016782</name>
</gene>
<evidence type="ECO:0000313" key="8">
    <source>
        <dbReference type="Proteomes" id="UP001303046"/>
    </source>
</evidence>
<feature type="domain" description="J" evidence="6">
    <location>
        <begin position="3"/>
        <end position="69"/>
    </location>
</feature>
<comment type="caution">
    <text evidence="7">The sequence shown here is derived from an EMBL/GenBank/DDBJ whole genome shotgun (WGS) entry which is preliminary data.</text>
</comment>
<feature type="coiled-coil region" evidence="4">
    <location>
        <begin position="179"/>
        <end position="245"/>
    </location>
</feature>
<proteinExistence type="predicted"/>
<dbReference type="SUPFAM" id="SSF57667">
    <property type="entry name" value="beta-beta-alpha zinc fingers"/>
    <property type="match status" value="1"/>
</dbReference>
<dbReference type="InterPro" id="IPR054076">
    <property type="entry name" value="ZUO1-like_ZHD"/>
</dbReference>
<reference evidence="7 8" key="1">
    <citation type="submission" date="2023-08" db="EMBL/GenBank/DDBJ databases">
        <title>A Necator americanus chromosomal reference genome.</title>
        <authorList>
            <person name="Ilik V."/>
            <person name="Petrzelkova K.J."/>
            <person name="Pardy F."/>
            <person name="Fuh T."/>
            <person name="Niatou-Singa F.S."/>
            <person name="Gouil Q."/>
            <person name="Baker L."/>
            <person name="Ritchie M.E."/>
            <person name="Jex A.R."/>
            <person name="Gazzola D."/>
            <person name="Li H."/>
            <person name="Toshio Fujiwara R."/>
            <person name="Zhan B."/>
            <person name="Aroian R.V."/>
            <person name="Pafco B."/>
            <person name="Schwarz E.M."/>
        </authorList>
    </citation>
    <scope>NUCLEOTIDE SEQUENCE [LARGE SCALE GENOMIC DNA]</scope>
    <source>
        <strain evidence="7 8">Aroian</strain>
        <tissue evidence="7">Whole animal</tissue>
    </source>
</reference>
<dbReference type="Gene3D" id="3.30.160.60">
    <property type="entry name" value="Classic Zinc Finger"/>
    <property type="match status" value="1"/>
</dbReference>
<evidence type="ECO:0000259" key="6">
    <source>
        <dbReference type="PROSITE" id="PS50076"/>
    </source>
</evidence>
<evidence type="ECO:0000256" key="4">
    <source>
        <dbReference type="SAM" id="Coils"/>
    </source>
</evidence>
<dbReference type="InterPro" id="IPR036236">
    <property type="entry name" value="Znf_C2H2_sf"/>
</dbReference>
<organism evidence="7 8">
    <name type="scientific">Necator americanus</name>
    <name type="common">Human hookworm</name>
    <dbReference type="NCBI Taxonomy" id="51031"/>
    <lineage>
        <taxon>Eukaryota</taxon>
        <taxon>Metazoa</taxon>
        <taxon>Ecdysozoa</taxon>
        <taxon>Nematoda</taxon>
        <taxon>Chromadorea</taxon>
        <taxon>Rhabditida</taxon>
        <taxon>Rhabditina</taxon>
        <taxon>Rhabditomorpha</taxon>
        <taxon>Strongyloidea</taxon>
        <taxon>Ancylostomatidae</taxon>
        <taxon>Bunostominae</taxon>
        <taxon>Necator</taxon>
    </lineage>
</organism>
<dbReference type="PANTHER" id="PTHR44029">
    <property type="entry name" value="DNAJ HOMOLOG SUBFAMILY C MEMBER 21"/>
    <property type="match status" value="1"/>
</dbReference>
<feature type="compositionally biased region" description="Basic residues" evidence="5">
    <location>
        <begin position="807"/>
        <end position="816"/>
    </location>
</feature>
<dbReference type="InterPro" id="IPR022755">
    <property type="entry name" value="Znf_C2H2_jaz"/>
</dbReference>
<dbReference type="Pfam" id="PF21884">
    <property type="entry name" value="ZUO1-like_ZHD"/>
    <property type="match status" value="1"/>
</dbReference>
<dbReference type="InterPro" id="IPR001623">
    <property type="entry name" value="DnaJ_domain"/>
</dbReference>
<keyword evidence="1" id="KW-0479">Metal-binding</keyword>
<dbReference type="InterPro" id="IPR018253">
    <property type="entry name" value="DnaJ_domain_CS"/>
</dbReference>
<dbReference type="SMART" id="SM00451">
    <property type="entry name" value="ZnF_U1"/>
    <property type="match status" value="1"/>
</dbReference>
<dbReference type="InterPro" id="IPR013087">
    <property type="entry name" value="Znf_C2H2_type"/>
</dbReference>
<sequence>MRCHYEVLEVPRDADDETIKKAYRKLALKWHPDKNPDRIEECTKYFALLQSAYEVLSDPHEKAFYDRHRESILKGGFDADYKNDSLDLFQFFTTSCYKGFEGDKSFYNVYRNVFDSLANEDYDYVDDPSVRYPSFGDASSDYETIVGPFYGFWSSFCTARSFAWLDKYDIRQANNRYELRQIEAENKKYRDAGKAERNDQIRELAAFVRRRDPRVKAYRELLEKRQEEAKKKQEENRKQQILKNQQLISAYSENEDAMAAHREYLAQLSQQMAEEDTSSEVEDESGDALLYCIVCDKSFKTLNAKSNHENSKQHRKQLAELKKHMKEEDHALFVEQQNSPEPSPEKQEDRKGKKAKRRAKKKKAWDDDSDGEGGDINENPGKDAEINATEEVVSGLSEKLAEISVEAADDGSPEEENIFLAAAKQTEKKRRRADKKESDGNVNDTPEHPSQPVNTGPKIDTCHKCKEVFESRTKLFEHLKLTGHATIKGPPPPPPKNKKGEMDFEDPKPEDLDFDFSLENAGCLITVRKYKEFDDESAQKIFPRSSAEYVPSDTYTLPANYFCDLFWKNEKERLQRVYGLWVANRDKLTTNVIDEASEDVRFLDCMSNVVRLINMYDLMLSMCWEGDRSKPPMPLHLYKARLNELKEVNIETIKSLNELSNDREFNRKRVKSLKMAEMAKDSTKPRFQEQGEQSPPWRISLMERINEILVVLDTAATAGENVGEALTLVMDVRQCIKSGNKDSHEQVSAKMKKLNDLVVTLKKATTARIKAMSKEDNLPLASPGSKSQPDLPKLGSTPAQTPQPPSGRKRGRPRIVRNRDDEEYVEKKRSTPVITSDIAVVGDPDDDLVSRVKRGQRNRRPARTFTPGWELSSPSPPPPKTRVTPTGKATPSVEQKPKSLASKGRTNELSSPDSGRPSSNESSDNVNTVVNEKPKVNPIYQDNNPIVANIVTTTVSIPTLPTTPVLSTPTTSYYTTATPLSGLVPPTNTFSTPGASVPVSQVLLNPPPVPQLNDQTVMALLKERVQLGDVRLTLLNLLASEGTPHYHFIPLMIETAEKAIAALDKKDMIVYAMHKAALEVGCAQLETIMRASNPIDPSNQLATLATAMGISPTPFTSLLQNSTATSLNSNLLAADAATREQLTAPYSLPPAVSMEFQGYTERDISSMRNNLFLTPLIIKLYFDVTYHTIKRGVWR</sequence>
<dbReference type="InterPro" id="IPR051964">
    <property type="entry name" value="Chaperone_stress_response"/>
</dbReference>
<dbReference type="Proteomes" id="UP001303046">
    <property type="component" value="Unassembled WGS sequence"/>
</dbReference>
<protein>
    <recommendedName>
        <fullName evidence="6">J domain-containing protein</fullName>
    </recommendedName>
</protein>
<dbReference type="PROSITE" id="PS00636">
    <property type="entry name" value="DNAJ_1"/>
    <property type="match status" value="1"/>
</dbReference>
<dbReference type="Pfam" id="PF00226">
    <property type="entry name" value="DnaJ"/>
    <property type="match status" value="1"/>
</dbReference>
<dbReference type="PANTHER" id="PTHR44029:SF1">
    <property type="entry name" value="DNAJ HOMOLOG SUBFAMILY C MEMBER 21"/>
    <property type="match status" value="1"/>
</dbReference>
<dbReference type="EMBL" id="JAVFWL010000002">
    <property type="protein sequence ID" value="KAK6732626.1"/>
    <property type="molecule type" value="Genomic_DNA"/>
</dbReference>
<dbReference type="InterPro" id="IPR003604">
    <property type="entry name" value="Matrin/U1-like-C_Znf_C2H2"/>
</dbReference>
<dbReference type="PRINTS" id="PR00625">
    <property type="entry name" value="JDOMAIN"/>
</dbReference>
<keyword evidence="3" id="KW-0862">Zinc</keyword>
<evidence type="ECO:0000256" key="1">
    <source>
        <dbReference type="ARBA" id="ARBA00022723"/>
    </source>
</evidence>
<dbReference type="Gene3D" id="1.10.287.110">
    <property type="entry name" value="DnaJ domain"/>
    <property type="match status" value="1"/>
</dbReference>
<dbReference type="SMART" id="SM00271">
    <property type="entry name" value="DnaJ"/>
    <property type="match status" value="1"/>
</dbReference>
<evidence type="ECO:0000256" key="2">
    <source>
        <dbReference type="ARBA" id="ARBA00022771"/>
    </source>
</evidence>
<keyword evidence="2" id="KW-0863">Zinc-finger</keyword>
<feature type="compositionally biased region" description="Basic residues" evidence="5">
    <location>
        <begin position="851"/>
        <end position="862"/>
    </location>
</feature>
<dbReference type="SUPFAM" id="SSF46565">
    <property type="entry name" value="Chaperone J-domain"/>
    <property type="match status" value="1"/>
</dbReference>